<comment type="caution">
    <text evidence="3">The sequence shown here is derived from an EMBL/GenBank/DDBJ whole genome shotgun (WGS) entry which is preliminary data.</text>
</comment>
<dbReference type="InterPro" id="IPR011990">
    <property type="entry name" value="TPR-like_helical_dom_sf"/>
</dbReference>
<evidence type="ECO:0000256" key="1">
    <source>
        <dbReference type="ARBA" id="ARBA00022737"/>
    </source>
</evidence>
<dbReference type="OrthoDB" id="765884at2759"/>
<organism evidence="3 4">
    <name type="scientific">Leptotrombidium deliense</name>
    <dbReference type="NCBI Taxonomy" id="299467"/>
    <lineage>
        <taxon>Eukaryota</taxon>
        <taxon>Metazoa</taxon>
        <taxon>Ecdysozoa</taxon>
        <taxon>Arthropoda</taxon>
        <taxon>Chelicerata</taxon>
        <taxon>Arachnida</taxon>
        <taxon>Acari</taxon>
        <taxon>Acariformes</taxon>
        <taxon>Trombidiformes</taxon>
        <taxon>Prostigmata</taxon>
        <taxon>Anystina</taxon>
        <taxon>Parasitengona</taxon>
        <taxon>Trombiculoidea</taxon>
        <taxon>Trombiculidae</taxon>
        <taxon>Leptotrombidium</taxon>
    </lineage>
</organism>
<reference evidence="3 4" key="1">
    <citation type="journal article" date="2018" name="Gigascience">
        <title>Genomes of trombidid mites reveal novel predicted allergens and laterally-transferred genes associated with secondary metabolism.</title>
        <authorList>
            <person name="Dong X."/>
            <person name="Chaisiri K."/>
            <person name="Xia D."/>
            <person name="Armstrong S.D."/>
            <person name="Fang Y."/>
            <person name="Donnelly M.J."/>
            <person name="Kadowaki T."/>
            <person name="McGarry J.W."/>
            <person name="Darby A.C."/>
            <person name="Makepeace B.L."/>
        </authorList>
    </citation>
    <scope>NUCLEOTIDE SEQUENCE [LARGE SCALE GENOMIC DNA]</scope>
    <source>
        <strain evidence="3">UoL-UT</strain>
    </source>
</reference>
<dbReference type="SMART" id="SM00028">
    <property type="entry name" value="TPR"/>
    <property type="match status" value="3"/>
</dbReference>
<evidence type="ECO:0000313" key="3">
    <source>
        <dbReference type="EMBL" id="RWS21084.1"/>
    </source>
</evidence>
<keyword evidence="4" id="KW-1185">Reference proteome</keyword>
<dbReference type="SUPFAM" id="SSF48452">
    <property type="entry name" value="TPR-like"/>
    <property type="match status" value="1"/>
</dbReference>
<dbReference type="AlphaFoldDB" id="A0A443S0R2"/>
<dbReference type="InterPro" id="IPR019734">
    <property type="entry name" value="TPR_rpt"/>
</dbReference>
<evidence type="ECO:0000313" key="4">
    <source>
        <dbReference type="Proteomes" id="UP000288716"/>
    </source>
</evidence>
<dbReference type="VEuPathDB" id="VectorBase:LDEU010956"/>
<keyword evidence="2" id="KW-0802">TPR repeat</keyword>
<name>A0A443S0R2_9ACAR</name>
<dbReference type="Proteomes" id="UP000288716">
    <property type="component" value="Unassembled WGS sequence"/>
</dbReference>
<dbReference type="STRING" id="299467.A0A443S0R2"/>
<sequence length="212" mass="24904">IKVDLLRMKYNKPVKSTIEKLAKIMESINPDELCFRGFCFYYFGEPELAVIYLRYASLITPNSQEFDEIYKRVVKLCEIKHEAKISIEKSQFCVAYRHYTNALTIDETNDWQNAKLYFNRSIVAVKMNNIRQAIDDCSRAIELKQNYLKAYLKRGTIYFENSMFMEAAWDFQIVCDIDNCSDYIELLREARSKMSSISECDRLNIIANHGSL</sequence>
<accession>A0A443S0R2</accession>
<dbReference type="Gene3D" id="1.25.40.10">
    <property type="entry name" value="Tetratricopeptide repeat domain"/>
    <property type="match status" value="1"/>
</dbReference>
<protein>
    <submittedName>
        <fullName evidence="3">DnaJ subfamily C member 7-like protein</fullName>
    </submittedName>
</protein>
<evidence type="ECO:0000256" key="2">
    <source>
        <dbReference type="PROSITE-ProRule" id="PRU00339"/>
    </source>
</evidence>
<dbReference type="PANTHER" id="PTHR45188:SF2">
    <property type="entry name" value="DNAJ HOMOLOG SUBFAMILY C MEMBER 7"/>
    <property type="match status" value="1"/>
</dbReference>
<dbReference type="PROSITE" id="PS50005">
    <property type="entry name" value="TPR"/>
    <property type="match status" value="1"/>
</dbReference>
<keyword evidence="1" id="KW-0677">Repeat</keyword>
<feature type="repeat" description="TPR" evidence="2">
    <location>
        <begin position="114"/>
        <end position="147"/>
    </location>
</feature>
<gene>
    <name evidence="3" type="ORF">B4U80_11939</name>
</gene>
<proteinExistence type="predicted"/>
<dbReference type="PANTHER" id="PTHR45188">
    <property type="entry name" value="DNAJ PROTEIN P58IPK HOMOLOG"/>
    <property type="match status" value="1"/>
</dbReference>
<feature type="non-terminal residue" evidence="3">
    <location>
        <position position="1"/>
    </location>
</feature>
<dbReference type="EMBL" id="NCKV01013785">
    <property type="protein sequence ID" value="RWS21084.1"/>
    <property type="molecule type" value="Genomic_DNA"/>
</dbReference>